<organism evidence="2 3">
    <name type="scientific">Paspalum notatum var. saurae</name>
    <dbReference type="NCBI Taxonomy" id="547442"/>
    <lineage>
        <taxon>Eukaryota</taxon>
        <taxon>Viridiplantae</taxon>
        <taxon>Streptophyta</taxon>
        <taxon>Embryophyta</taxon>
        <taxon>Tracheophyta</taxon>
        <taxon>Spermatophyta</taxon>
        <taxon>Magnoliopsida</taxon>
        <taxon>Liliopsida</taxon>
        <taxon>Poales</taxon>
        <taxon>Poaceae</taxon>
        <taxon>PACMAD clade</taxon>
        <taxon>Panicoideae</taxon>
        <taxon>Andropogonodae</taxon>
        <taxon>Paspaleae</taxon>
        <taxon>Paspalinae</taxon>
        <taxon>Paspalum</taxon>
    </lineage>
</organism>
<feature type="region of interest" description="Disordered" evidence="1">
    <location>
        <begin position="333"/>
        <end position="393"/>
    </location>
</feature>
<evidence type="ECO:0000313" key="3">
    <source>
        <dbReference type="Proteomes" id="UP001341281"/>
    </source>
</evidence>
<dbReference type="Gene3D" id="2.40.70.10">
    <property type="entry name" value="Acid Proteases"/>
    <property type="match status" value="1"/>
</dbReference>
<feature type="compositionally biased region" description="Basic and acidic residues" evidence="1">
    <location>
        <begin position="371"/>
        <end position="386"/>
    </location>
</feature>
<protein>
    <submittedName>
        <fullName evidence="2">Uncharacterized protein</fullName>
    </submittedName>
</protein>
<name>A0AAQ3X4Y6_PASNO</name>
<dbReference type="PANTHER" id="PTHR33067">
    <property type="entry name" value="RNA-DIRECTED DNA POLYMERASE-RELATED"/>
    <property type="match status" value="1"/>
</dbReference>
<dbReference type="CDD" id="cd00303">
    <property type="entry name" value="retropepsin_like"/>
    <property type="match status" value="1"/>
</dbReference>
<dbReference type="PANTHER" id="PTHR33067:SF32">
    <property type="entry name" value="ASPARTIC PEPTIDASE DDI1-TYPE DOMAIN-CONTAINING PROTEIN"/>
    <property type="match status" value="1"/>
</dbReference>
<accession>A0AAQ3X4Y6</accession>
<feature type="compositionally biased region" description="Polar residues" evidence="1">
    <location>
        <begin position="359"/>
        <end position="370"/>
    </location>
</feature>
<sequence>MTCEHCGNTIHTRNNCPENGSENVNFINNTGFSNGPRPQLGWNSPPNLPFAGQGLKVYTRPPHPRTAGKEQGKQAAPEEEDEVDREPPLVKEALKAAPHEFYDTTVLPFPQRQKKASVDDQFSKFVEVIKRLYVNTPLLDAMQVPTYAKDLKDILNNRKQLPSTKVVHLTEECSVLYSTSRLKRRRILGTPPYHAQSEPRTLIKLSLVDQLICYPVGIAEDVPVKIQNFIIPMDFVVLDMEVDTKTPLILGRPFLSTAQANIDIGVGEVHLNINGRRETFAFKPKVEQCRQAPQETPREKIELSPSKPKMNSLLVVMEKLLYDGEARKLKADRRAKSLRRASLAQPSTKDLGGKAPETKVTTKATNTSQEWWKKEEMPKAKPEKKTKTQKQKTMAIMKVWRAKVAAQTAAKSPSNADSEPKV</sequence>
<dbReference type="InterPro" id="IPR021109">
    <property type="entry name" value="Peptidase_aspartic_dom_sf"/>
</dbReference>
<reference evidence="2 3" key="1">
    <citation type="submission" date="2024-02" db="EMBL/GenBank/DDBJ databases">
        <title>High-quality chromosome-scale genome assembly of Pensacola bahiagrass (Paspalum notatum Flugge var. saurae).</title>
        <authorList>
            <person name="Vega J.M."/>
            <person name="Podio M."/>
            <person name="Orjuela J."/>
            <person name="Siena L.A."/>
            <person name="Pessino S.C."/>
            <person name="Combes M.C."/>
            <person name="Mariac C."/>
            <person name="Albertini E."/>
            <person name="Pupilli F."/>
            <person name="Ortiz J.P.A."/>
            <person name="Leblanc O."/>
        </authorList>
    </citation>
    <scope>NUCLEOTIDE SEQUENCE [LARGE SCALE GENOMIC DNA]</scope>
    <source>
        <strain evidence="2">R1</strain>
        <tissue evidence="2">Leaf</tissue>
    </source>
</reference>
<dbReference type="EMBL" id="CP144751">
    <property type="protein sequence ID" value="WVZ84655.1"/>
    <property type="molecule type" value="Genomic_DNA"/>
</dbReference>
<gene>
    <name evidence="2" type="ORF">U9M48_031662</name>
</gene>
<dbReference type="AlphaFoldDB" id="A0AAQ3X4Y6"/>
<keyword evidence="3" id="KW-1185">Reference proteome</keyword>
<evidence type="ECO:0000313" key="2">
    <source>
        <dbReference type="EMBL" id="WVZ84655.1"/>
    </source>
</evidence>
<evidence type="ECO:0000256" key="1">
    <source>
        <dbReference type="SAM" id="MobiDB-lite"/>
    </source>
</evidence>
<proteinExistence type="predicted"/>
<dbReference type="Proteomes" id="UP001341281">
    <property type="component" value="Chromosome 07"/>
</dbReference>
<feature type="region of interest" description="Disordered" evidence="1">
    <location>
        <begin position="51"/>
        <end position="87"/>
    </location>
</feature>